<dbReference type="Proteomes" id="UP000466535">
    <property type="component" value="Unassembled WGS sequence"/>
</dbReference>
<keyword evidence="4 14" id="KW-0645">Protease</keyword>
<keyword evidence="7" id="KW-0677">Repeat</keyword>
<name>A0A6B0SWH5_9EURY</name>
<evidence type="ECO:0000313" key="20">
    <source>
        <dbReference type="Proteomes" id="UP000466535"/>
    </source>
</evidence>
<dbReference type="PIRSF" id="PIRSF006404">
    <property type="entry name" value="UCP006404_Pept_M50_CBS"/>
    <property type="match status" value="1"/>
</dbReference>
<keyword evidence="13 14" id="KW-0472">Membrane</keyword>
<feature type="transmembrane region" description="Helical" evidence="14">
    <location>
        <begin position="153"/>
        <end position="177"/>
    </location>
</feature>
<dbReference type="PANTHER" id="PTHR39188">
    <property type="entry name" value="MEMBRANE-ASSOCIATED ZINC METALLOPROTEASE M50B"/>
    <property type="match status" value="1"/>
</dbReference>
<feature type="domain" description="CBS" evidence="18">
    <location>
        <begin position="257"/>
        <end position="313"/>
    </location>
</feature>
<evidence type="ECO:0000256" key="2">
    <source>
        <dbReference type="ARBA" id="ARBA00007931"/>
    </source>
</evidence>
<evidence type="ECO:0000256" key="6">
    <source>
        <dbReference type="ARBA" id="ARBA00022723"/>
    </source>
</evidence>
<keyword evidence="12 17" id="KW-0129">CBS domain</keyword>
<dbReference type="InterPro" id="IPR008915">
    <property type="entry name" value="Peptidase_M50"/>
</dbReference>
<evidence type="ECO:0000256" key="16">
    <source>
        <dbReference type="PIRSR" id="PIRSR006404-2"/>
    </source>
</evidence>
<keyword evidence="11 14" id="KW-0482">Metalloprotease</keyword>
<comment type="subcellular location">
    <subcellularLocation>
        <location evidence="1">Cell membrane</location>
        <topology evidence="1">Multi-pass membrane protein</topology>
    </subcellularLocation>
</comment>
<dbReference type="Gene3D" id="3.10.580.10">
    <property type="entry name" value="CBS-domain"/>
    <property type="match status" value="1"/>
</dbReference>
<evidence type="ECO:0000256" key="13">
    <source>
        <dbReference type="ARBA" id="ARBA00023136"/>
    </source>
</evidence>
<dbReference type="InterPro" id="IPR000644">
    <property type="entry name" value="CBS_dom"/>
</dbReference>
<reference evidence="19 20" key="1">
    <citation type="submission" date="2019-12" db="EMBL/GenBank/DDBJ databases">
        <title>Isolation and characterization of three novel carbon monoxide-oxidizing members of Halobacteria from salione crusts and soils.</title>
        <authorList>
            <person name="Myers M.R."/>
            <person name="King G.M."/>
        </authorList>
    </citation>
    <scope>NUCLEOTIDE SEQUENCE [LARGE SCALE GENOMIC DNA]</scope>
    <source>
        <strain evidence="19 20">WSH3</strain>
    </source>
</reference>
<dbReference type="Pfam" id="PF00571">
    <property type="entry name" value="CBS"/>
    <property type="match status" value="1"/>
</dbReference>
<evidence type="ECO:0000256" key="10">
    <source>
        <dbReference type="ARBA" id="ARBA00022989"/>
    </source>
</evidence>
<dbReference type="InterPro" id="IPR016483">
    <property type="entry name" value="UCP006404_Pept_M50_CBS"/>
</dbReference>
<keyword evidence="8 14" id="KW-0378">Hydrolase</keyword>
<dbReference type="PROSITE" id="PS51371">
    <property type="entry name" value="CBS"/>
    <property type="match status" value="1"/>
</dbReference>
<dbReference type="GO" id="GO:0008237">
    <property type="term" value="F:metallopeptidase activity"/>
    <property type="evidence" value="ECO:0007669"/>
    <property type="project" value="UniProtKB-UniRule"/>
</dbReference>
<evidence type="ECO:0000259" key="18">
    <source>
        <dbReference type="PROSITE" id="PS51371"/>
    </source>
</evidence>
<dbReference type="GO" id="GO:0046872">
    <property type="term" value="F:metal ion binding"/>
    <property type="evidence" value="ECO:0007669"/>
    <property type="project" value="UniProtKB-UniRule"/>
</dbReference>
<comment type="caution">
    <text evidence="14">Lacks conserved residue(s) required for the propagation of feature annotation.</text>
</comment>
<evidence type="ECO:0000256" key="17">
    <source>
        <dbReference type="PROSITE-ProRule" id="PRU00703"/>
    </source>
</evidence>
<organism evidence="19 20">
    <name type="scientific">Halovenus carboxidivorans</name>
    <dbReference type="NCBI Taxonomy" id="2692199"/>
    <lineage>
        <taxon>Archaea</taxon>
        <taxon>Methanobacteriati</taxon>
        <taxon>Methanobacteriota</taxon>
        <taxon>Stenosarchaea group</taxon>
        <taxon>Halobacteria</taxon>
        <taxon>Halobacteriales</taxon>
        <taxon>Haloarculaceae</taxon>
        <taxon>Halovenus</taxon>
    </lineage>
</organism>
<dbReference type="AlphaFoldDB" id="A0A6B0SWH5"/>
<evidence type="ECO:0000313" key="19">
    <source>
        <dbReference type="EMBL" id="MXR50038.1"/>
    </source>
</evidence>
<evidence type="ECO:0000256" key="15">
    <source>
        <dbReference type="PIRSR" id="PIRSR006404-1"/>
    </source>
</evidence>
<evidence type="ECO:0000256" key="8">
    <source>
        <dbReference type="ARBA" id="ARBA00022801"/>
    </source>
</evidence>
<dbReference type="InterPro" id="IPR046342">
    <property type="entry name" value="CBS_dom_sf"/>
</dbReference>
<dbReference type="EMBL" id="WUUT01000001">
    <property type="protein sequence ID" value="MXR50038.1"/>
    <property type="molecule type" value="Genomic_DNA"/>
</dbReference>
<dbReference type="PANTHER" id="PTHR39188:SF3">
    <property type="entry name" value="STAGE IV SPORULATION PROTEIN FB"/>
    <property type="match status" value="1"/>
</dbReference>
<keyword evidence="20" id="KW-1185">Reference proteome</keyword>
<keyword evidence="10 14" id="KW-1133">Transmembrane helix</keyword>
<gene>
    <name evidence="19" type="ORF">GRX03_00235</name>
</gene>
<protein>
    <recommendedName>
        <fullName evidence="14">Zinc metalloprotease</fullName>
    </recommendedName>
</protein>
<dbReference type="RefSeq" id="WP_159762205.1">
    <property type="nucleotide sequence ID" value="NZ_WUUT01000001.1"/>
</dbReference>
<evidence type="ECO:0000256" key="9">
    <source>
        <dbReference type="ARBA" id="ARBA00022833"/>
    </source>
</evidence>
<evidence type="ECO:0000256" key="3">
    <source>
        <dbReference type="ARBA" id="ARBA00022475"/>
    </source>
</evidence>
<comment type="similarity">
    <text evidence="2 14">Belongs to the peptidase M50B family.</text>
</comment>
<keyword evidence="9 14" id="KW-0862">Zinc</keyword>
<feature type="active site" evidence="15">
    <location>
        <position position="84"/>
    </location>
</feature>
<evidence type="ECO:0000256" key="4">
    <source>
        <dbReference type="ARBA" id="ARBA00022670"/>
    </source>
</evidence>
<evidence type="ECO:0000256" key="7">
    <source>
        <dbReference type="ARBA" id="ARBA00022737"/>
    </source>
</evidence>
<evidence type="ECO:0000256" key="1">
    <source>
        <dbReference type="ARBA" id="ARBA00004651"/>
    </source>
</evidence>
<sequence length="378" mass="40230">MSKYNYTIFRVWGIPIRINISLLVFLPILAFLIGSGEQIEAYSRVITGLTPATVDPAALSGPEDRWLIGTVSAVALFGSVTFHELGHAWAAMHYEIEVESITLWLLGGLASLSSMPDEWDREFWIAIAGPASSLLLAGAALAVLVVLPESAVLPVYCVGFLAVMNVFLAAFNMLPAFPMDGGRVLRALLARNRSYVSATRTAASVGTIFALLFLGVGIITFSPLLLILALFVHVAATNESRSVVIAGLLSDLTVADLVSDQEPLPADTTVEAALDRLFASRRSELPVVDGDGDIVGVVTTGELRSVPTDRFATTAVGSVATDEVPRIDGRAAAVDGLYELIGSDSPVALVEWDGRPIGLISRPDFTSALNMRRETGAF</sequence>
<evidence type="ECO:0000256" key="12">
    <source>
        <dbReference type="ARBA" id="ARBA00023122"/>
    </source>
</evidence>
<evidence type="ECO:0000256" key="5">
    <source>
        <dbReference type="ARBA" id="ARBA00022692"/>
    </source>
</evidence>
<evidence type="ECO:0000256" key="11">
    <source>
        <dbReference type="ARBA" id="ARBA00023049"/>
    </source>
</evidence>
<dbReference type="Pfam" id="PF02163">
    <property type="entry name" value="Peptidase_M50"/>
    <property type="match status" value="2"/>
</dbReference>
<feature type="binding site" evidence="16">
    <location>
        <position position="83"/>
    </location>
    <ligand>
        <name>Zn(2+)</name>
        <dbReference type="ChEBI" id="CHEBI:29105"/>
        <note>catalytic</note>
    </ligand>
</feature>
<feature type="binding site" evidence="16">
    <location>
        <position position="87"/>
    </location>
    <ligand>
        <name>Zn(2+)</name>
        <dbReference type="ChEBI" id="CHEBI:29105"/>
        <note>catalytic</note>
    </ligand>
</feature>
<feature type="transmembrane region" description="Helical" evidence="14">
    <location>
        <begin position="198"/>
        <end position="231"/>
    </location>
</feature>
<keyword evidence="3" id="KW-1003">Cell membrane</keyword>
<dbReference type="GO" id="GO:0006508">
    <property type="term" value="P:proteolysis"/>
    <property type="evidence" value="ECO:0007669"/>
    <property type="project" value="UniProtKB-KW"/>
</dbReference>
<dbReference type="GO" id="GO:0005886">
    <property type="term" value="C:plasma membrane"/>
    <property type="evidence" value="ECO:0007669"/>
    <property type="project" value="UniProtKB-SubCell"/>
</dbReference>
<feature type="transmembrane region" description="Helical" evidence="14">
    <location>
        <begin position="12"/>
        <end position="34"/>
    </location>
</feature>
<dbReference type="CDD" id="cd06164">
    <property type="entry name" value="S2P-M50_SpoIVFB_CBS"/>
    <property type="match status" value="1"/>
</dbReference>
<proteinExistence type="inferred from homology"/>
<evidence type="ECO:0000256" key="14">
    <source>
        <dbReference type="PIRNR" id="PIRNR006404"/>
    </source>
</evidence>
<feature type="binding site" evidence="16">
    <location>
        <position position="180"/>
    </location>
    <ligand>
        <name>Zn(2+)</name>
        <dbReference type="ChEBI" id="CHEBI:29105"/>
        <note>catalytic</note>
    </ligand>
</feature>
<dbReference type="SUPFAM" id="SSF54631">
    <property type="entry name" value="CBS-domain pair"/>
    <property type="match status" value="1"/>
</dbReference>
<comment type="cofactor">
    <cofactor evidence="14 16">
        <name>Zn(2+)</name>
        <dbReference type="ChEBI" id="CHEBI:29105"/>
    </cofactor>
    <text evidence="14 16">Binds 1 zinc ion per subunit.</text>
</comment>
<accession>A0A6B0SWH5</accession>
<feature type="transmembrane region" description="Helical" evidence="14">
    <location>
        <begin position="123"/>
        <end position="147"/>
    </location>
</feature>
<keyword evidence="6 14" id="KW-0479">Metal-binding</keyword>
<comment type="caution">
    <text evidence="19">The sequence shown here is derived from an EMBL/GenBank/DDBJ whole genome shotgun (WGS) entry which is preliminary data.</text>
</comment>
<dbReference type="OrthoDB" id="12044at2157"/>
<keyword evidence="5 14" id="KW-0812">Transmembrane</keyword>